<organism evidence="1 2">
    <name type="scientific">Methanobrevibacter thaueri</name>
    <dbReference type="NCBI Taxonomy" id="190975"/>
    <lineage>
        <taxon>Archaea</taxon>
        <taxon>Methanobacteriati</taxon>
        <taxon>Methanobacteriota</taxon>
        <taxon>Methanomada group</taxon>
        <taxon>Methanobacteria</taxon>
        <taxon>Methanobacteriales</taxon>
        <taxon>Methanobacteriaceae</taxon>
        <taxon>Methanobrevibacter</taxon>
    </lineage>
</organism>
<dbReference type="Gene3D" id="2.60.40.10">
    <property type="entry name" value="Immunoglobulins"/>
    <property type="match status" value="1"/>
</dbReference>
<dbReference type="InterPro" id="IPR013783">
    <property type="entry name" value="Ig-like_fold"/>
</dbReference>
<reference evidence="1 2" key="1">
    <citation type="submission" date="2017-03" db="EMBL/GenBank/DDBJ databases">
        <title>Genome sequence of Methanobrevibacter thaueri.</title>
        <authorList>
            <person name="Poehlein A."/>
            <person name="Seedorf H."/>
            <person name="Daniel R."/>
        </authorList>
    </citation>
    <scope>NUCLEOTIDE SEQUENCE [LARGE SCALE GENOMIC DNA]</scope>
    <source>
        <strain evidence="1 2">DSM 11995</strain>
    </source>
</reference>
<dbReference type="Proteomes" id="UP000251717">
    <property type="component" value="Unassembled WGS sequence"/>
</dbReference>
<gene>
    <name evidence="1" type="ORF">MBBTH_00340</name>
</gene>
<evidence type="ECO:0000313" key="2">
    <source>
        <dbReference type="Proteomes" id="UP000251717"/>
    </source>
</evidence>
<comment type="caution">
    <text evidence="1">The sequence shown here is derived from an EMBL/GenBank/DDBJ whole genome shotgun (WGS) entry which is preliminary data.</text>
</comment>
<protein>
    <recommendedName>
        <fullName evidence="3">Bacterial Ig-like domain (Group 1)</fullName>
    </recommendedName>
</protein>
<dbReference type="EMBL" id="MZGS01000006">
    <property type="protein sequence ID" value="PWB88303.1"/>
    <property type="molecule type" value="Genomic_DNA"/>
</dbReference>
<sequence>MEPYTYGSESFHFYLRVVDLNGNIVFNKELKGTERTARDYRPSFEKNTFAPGTYVLGAVNYDDNVVMDTAVLRVSGTAVINANDYNSYYNSGAKMTVKMTDQATGKPITSSYITVKFTNKKTKKTVTKTYLMNSNGQASFTPPVGAGTWTVEYSSADADINANVVQKTATITKPAVKIKAFKVTEYKGFKIKLKAKVTSGGKKVNEGKVTFKINGKTYTAAVKNGIATKKVKLSKVKTYKYTSKFKGSNYKDSKKVKAKAVMKKRVKTKIVIKDQSVYTGSSKKVTIKVLTKSGKKVKNGKIKITSHGETTYGPVKNGKAIAIVSGFNIMKHFKGFTKNGETYKKSKTAKVKIKYIPKSHKYKASKKTVKVTSKFKCLCGKTSTHYHYTQGYYYVYKYKIAVV</sequence>
<name>A0A315XQL8_9EURY</name>
<dbReference type="AlphaFoldDB" id="A0A315XQL8"/>
<evidence type="ECO:0008006" key="3">
    <source>
        <dbReference type="Google" id="ProtNLM"/>
    </source>
</evidence>
<evidence type="ECO:0000313" key="1">
    <source>
        <dbReference type="EMBL" id="PWB88303.1"/>
    </source>
</evidence>
<proteinExistence type="predicted"/>
<keyword evidence="2" id="KW-1185">Reference proteome</keyword>
<accession>A0A315XQL8</accession>